<dbReference type="InterPro" id="IPR018047">
    <property type="entry name" value="Ammonium_transpt_CS"/>
</dbReference>
<feature type="transmembrane region" description="Helical" evidence="8">
    <location>
        <begin position="159"/>
        <end position="182"/>
    </location>
</feature>
<dbReference type="EMBL" id="CP043494">
    <property type="protein sequence ID" value="WNG52831.1"/>
    <property type="molecule type" value="Genomic_DNA"/>
</dbReference>
<sequence length="439" mass="44736">MSAGIVGADVAWVLVSCALVMLMVPGLALFYGGMVQGKNVLSTLMHSFGALAVVTVVWALWGYSLAFGETQGGLIGGTTHLFMKGVGLEARGTLPHTLFFLFQGTFAAITPALISGAYAERLKFSAFLLFTVLWATFVYAPVAHWVWASDGWLLKLGALDFAGGAVVHLTSGVSALVVALVVGRRKGSRQPPHNLTFTLLGAGLLWFGWFGFNAGSALAANELAALAATNTHLAAASGAVAWGIVDLVRLKKVTALGAASGLVAGLVGITPAAGFVSPMGALAIGLLAGTVCYGGVLLKEHLHYDDALDVVGVHGVGGALGALLTGVFATVAVNPAGADGLLAGGNWALVGKQALSVLAVAAFSALLTFVLLKVVQAVVGLRVEDEAEFEGLDLHVHGERAYHSGIAMGSPSLTPREAPPAEASAPAQAPLNAEPAMEG</sequence>
<feature type="transmembrane region" description="Helical" evidence="8">
    <location>
        <begin position="98"/>
        <end position="119"/>
    </location>
</feature>
<evidence type="ECO:0000256" key="1">
    <source>
        <dbReference type="ARBA" id="ARBA00004141"/>
    </source>
</evidence>
<dbReference type="SUPFAM" id="SSF111352">
    <property type="entry name" value="Ammonium transporter"/>
    <property type="match status" value="1"/>
</dbReference>
<feature type="transmembrane region" description="Helical" evidence="8">
    <location>
        <begin position="279"/>
        <end position="298"/>
    </location>
</feature>
<comment type="subcellular location">
    <subcellularLocation>
        <location evidence="8">Cell membrane</location>
        <topology evidence="8">Multi-pass membrane protein</topology>
    </subcellularLocation>
    <subcellularLocation>
        <location evidence="1">Membrane</location>
        <topology evidence="1">Multi-pass membrane protein</topology>
    </subcellularLocation>
</comment>
<evidence type="ECO:0000256" key="7">
    <source>
        <dbReference type="ARBA" id="ARBA00023177"/>
    </source>
</evidence>
<comment type="similarity">
    <text evidence="2 8">Belongs to the ammonia transporter channel (TC 1.A.11.2) family.</text>
</comment>
<dbReference type="InterPro" id="IPR029020">
    <property type="entry name" value="Ammonium/urea_transptr"/>
</dbReference>
<dbReference type="Proteomes" id="UP001611383">
    <property type="component" value="Chromosome"/>
</dbReference>
<feature type="transmembrane region" description="Helical" evidence="8">
    <location>
        <begin position="224"/>
        <end position="248"/>
    </location>
</feature>
<accession>A0ABY9XBV6</accession>
<gene>
    <name evidence="11" type="ORF">F0U60_38925</name>
</gene>
<dbReference type="Pfam" id="PF00909">
    <property type="entry name" value="Ammonium_transp"/>
    <property type="match status" value="1"/>
</dbReference>
<evidence type="ECO:0000313" key="11">
    <source>
        <dbReference type="EMBL" id="WNG52831.1"/>
    </source>
</evidence>
<evidence type="ECO:0000256" key="2">
    <source>
        <dbReference type="ARBA" id="ARBA00005887"/>
    </source>
</evidence>
<evidence type="ECO:0000256" key="3">
    <source>
        <dbReference type="ARBA" id="ARBA00022448"/>
    </source>
</evidence>
<evidence type="ECO:0000259" key="10">
    <source>
        <dbReference type="Pfam" id="PF00909"/>
    </source>
</evidence>
<feature type="transmembrane region" description="Helical" evidence="8">
    <location>
        <begin position="43"/>
        <end position="61"/>
    </location>
</feature>
<evidence type="ECO:0000256" key="6">
    <source>
        <dbReference type="ARBA" id="ARBA00023136"/>
    </source>
</evidence>
<reference evidence="11 12" key="1">
    <citation type="submission" date="2019-08" db="EMBL/GenBank/DDBJ databases">
        <title>Archangium and Cystobacter genomes.</title>
        <authorList>
            <person name="Chen I.-C.K."/>
            <person name="Wielgoss S."/>
        </authorList>
    </citation>
    <scope>NUCLEOTIDE SEQUENCE [LARGE SCALE GENOMIC DNA]</scope>
    <source>
        <strain evidence="11 12">Cbm 6</strain>
    </source>
</reference>
<keyword evidence="7 8" id="KW-0924">Ammonia transport</keyword>
<dbReference type="InterPro" id="IPR001905">
    <property type="entry name" value="Ammonium_transpt"/>
</dbReference>
<feature type="transmembrane region" description="Helical" evidence="8">
    <location>
        <begin position="353"/>
        <end position="372"/>
    </location>
</feature>
<evidence type="ECO:0000256" key="8">
    <source>
        <dbReference type="RuleBase" id="RU362002"/>
    </source>
</evidence>
<feature type="transmembrane region" description="Helical" evidence="8">
    <location>
        <begin position="126"/>
        <end position="147"/>
    </location>
</feature>
<dbReference type="InterPro" id="IPR024041">
    <property type="entry name" value="NH4_transpt_AmtB-like_dom"/>
</dbReference>
<keyword evidence="5 8" id="KW-1133">Transmembrane helix</keyword>
<dbReference type="PROSITE" id="PS01219">
    <property type="entry name" value="AMMONIUM_TRANSP"/>
    <property type="match status" value="1"/>
</dbReference>
<name>A0ABY9XBV6_9BACT</name>
<dbReference type="NCBIfam" id="TIGR00836">
    <property type="entry name" value="amt"/>
    <property type="match status" value="1"/>
</dbReference>
<keyword evidence="3 8" id="KW-0813">Transport</keyword>
<dbReference type="PANTHER" id="PTHR43029:SF10">
    <property type="entry name" value="AMMONIUM TRANSPORTER MEP2"/>
    <property type="match status" value="1"/>
</dbReference>
<feature type="transmembrane region" description="Helical" evidence="8">
    <location>
        <begin position="255"/>
        <end position="273"/>
    </location>
</feature>
<keyword evidence="4 8" id="KW-0812">Transmembrane</keyword>
<organism evidence="11 12">
    <name type="scientific">Archangium minus</name>
    <dbReference type="NCBI Taxonomy" id="83450"/>
    <lineage>
        <taxon>Bacteria</taxon>
        <taxon>Pseudomonadati</taxon>
        <taxon>Myxococcota</taxon>
        <taxon>Myxococcia</taxon>
        <taxon>Myxococcales</taxon>
        <taxon>Cystobacterineae</taxon>
        <taxon>Archangiaceae</taxon>
        <taxon>Archangium</taxon>
    </lineage>
</organism>
<proteinExistence type="inferred from homology"/>
<dbReference type="PANTHER" id="PTHR43029">
    <property type="entry name" value="AMMONIUM TRANSPORTER MEP2"/>
    <property type="match status" value="1"/>
</dbReference>
<feature type="transmembrane region" description="Helical" evidence="8">
    <location>
        <begin position="12"/>
        <end position="31"/>
    </location>
</feature>
<evidence type="ECO:0000313" key="12">
    <source>
        <dbReference type="Proteomes" id="UP001611383"/>
    </source>
</evidence>
<feature type="compositionally biased region" description="Low complexity" evidence="9">
    <location>
        <begin position="420"/>
        <end position="439"/>
    </location>
</feature>
<dbReference type="Gene3D" id="1.10.3430.10">
    <property type="entry name" value="Ammonium transporter AmtB like domains"/>
    <property type="match status" value="1"/>
</dbReference>
<protein>
    <recommendedName>
        <fullName evidence="8">Ammonium transporter</fullName>
    </recommendedName>
</protein>
<keyword evidence="12" id="KW-1185">Reference proteome</keyword>
<evidence type="ECO:0000256" key="9">
    <source>
        <dbReference type="SAM" id="MobiDB-lite"/>
    </source>
</evidence>
<feature type="domain" description="Ammonium transporter AmtB-like" evidence="10">
    <location>
        <begin position="11"/>
        <end position="402"/>
    </location>
</feature>
<evidence type="ECO:0000256" key="4">
    <source>
        <dbReference type="ARBA" id="ARBA00022692"/>
    </source>
</evidence>
<feature type="region of interest" description="Disordered" evidence="9">
    <location>
        <begin position="408"/>
        <end position="439"/>
    </location>
</feature>
<feature type="transmembrane region" description="Helical" evidence="8">
    <location>
        <begin position="310"/>
        <end position="333"/>
    </location>
</feature>
<feature type="transmembrane region" description="Helical" evidence="8">
    <location>
        <begin position="194"/>
        <end position="212"/>
    </location>
</feature>
<evidence type="ECO:0000256" key="5">
    <source>
        <dbReference type="ARBA" id="ARBA00022989"/>
    </source>
</evidence>
<keyword evidence="6 8" id="KW-0472">Membrane</keyword>